<dbReference type="SUPFAM" id="SSF81665">
    <property type="entry name" value="Calcium ATPase, transmembrane domain M"/>
    <property type="match status" value="1"/>
</dbReference>
<dbReference type="InterPro" id="IPR036412">
    <property type="entry name" value="HAD-like_sf"/>
</dbReference>
<dbReference type="SUPFAM" id="SSF56784">
    <property type="entry name" value="HAD-like"/>
    <property type="match status" value="1"/>
</dbReference>
<dbReference type="PANTHER" id="PTHR48085">
    <property type="entry name" value="CADMIUM/ZINC-TRANSPORTING ATPASE HMA2-RELATED"/>
    <property type="match status" value="1"/>
</dbReference>
<keyword evidence="5 11" id="KW-0479">Metal-binding</keyword>
<protein>
    <recommendedName>
        <fullName evidence="9">Cd(2+)-exporting ATPase</fullName>
        <ecNumber evidence="9">7.2.2.21</ecNumber>
    </recommendedName>
</protein>
<dbReference type="Proteomes" id="UP001285244">
    <property type="component" value="Unassembled WGS sequence"/>
</dbReference>
<keyword evidence="11" id="KW-0547">Nucleotide-binding</keyword>
<evidence type="ECO:0000256" key="3">
    <source>
        <dbReference type="ARBA" id="ARBA00022539"/>
    </source>
</evidence>
<feature type="domain" description="P-type ATPase A" evidence="12">
    <location>
        <begin position="116"/>
        <end position="218"/>
    </location>
</feature>
<sequence>MQKWVLQNRNHWMVMTGIFILISFGLKMLSVPGKISTYFLIGASLIGGLPIAIQAVQALRVKVISIDVLVTLAIAGAFGIRSFEESSIVSFLFLFGAYLEQKTLAKTRSAIQSLVEMAPASAWRKNKSGEFEEVAIDEVVKGDTLLVKTGSQIPVDGEVTFGNGIVNEAGITGESIPVEKSVGDKVFAGTILENGALQLKAEKVGEDTTFGKIIELVEEAQDSKSKTERFIDQFSKYYTPIVLMLGIVVWLWTKDIAMATTILVLGCPGALVIGVPVSNVSGIGKGARQGILFKGSDVIGKFAQTDTILFDKTGTLTYGNPQVVRTVYTSQDHQLATELLISVEKESSHPLAKAILNEYSSDQTHVVQSSAVMQGGGIVAQVDEHDVLVGNVGLMHKHHIVLDAKTKRDIASMEADGNSTVLLAVDGQLAMAVGIRDQIRAGVKEDIQALQKMGVKNLILLSGDQPMAVELVCQELELTEARGNMLPQDKATYVKARKEMGEIVAFVGDGINDSPSLAEADIGIAMGDGTDAAIETSDVVLMHSDIHRLPDAFRLAKATRRNRIENMGIALFVVVVLLVSLFASDWMNMEIGMFVHESSILVVIMNAMRLLYDKKIGFLDRNQLWISKLWLN</sequence>
<keyword evidence="8 11" id="KW-0472">Membrane</keyword>
<dbReference type="SFLD" id="SFLDG00002">
    <property type="entry name" value="C1.7:_P-type_atpase_like"/>
    <property type="match status" value="1"/>
</dbReference>
<organism evidence="13 14">
    <name type="scientific">Absicoccus intestinalis</name>
    <dbReference type="NCBI Taxonomy" id="2926319"/>
    <lineage>
        <taxon>Bacteria</taxon>
        <taxon>Bacillati</taxon>
        <taxon>Bacillota</taxon>
        <taxon>Erysipelotrichia</taxon>
        <taxon>Erysipelotrichales</taxon>
        <taxon>Erysipelotrichaceae</taxon>
        <taxon>Absicoccus</taxon>
    </lineage>
</organism>
<comment type="caution">
    <text evidence="13">The sequence shown here is derived from an EMBL/GenBank/DDBJ whole genome shotgun (WGS) entry which is preliminary data.</text>
</comment>
<keyword evidence="6" id="KW-1278">Translocase</keyword>
<dbReference type="PROSITE" id="PS01229">
    <property type="entry name" value="COF_2"/>
    <property type="match status" value="1"/>
</dbReference>
<keyword evidence="4 11" id="KW-0812">Transmembrane</keyword>
<dbReference type="Pfam" id="PF00122">
    <property type="entry name" value="E1-E2_ATPase"/>
    <property type="match status" value="1"/>
</dbReference>
<comment type="catalytic activity">
    <reaction evidence="10">
        <text>Cd(2+)(in) + ATP + H2O = Cd(2+)(out) + ADP + phosphate + H(+)</text>
        <dbReference type="Rhea" id="RHEA:12132"/>
        <dbReference type="ChEBI" id="CHEBI:15377"/>
        <dbReference type="ChEBI" id="CHEBI:15378"/>
        <dbReference type="ChEBI" id="CHEBI:30616"/>
        <dbReference type="ChEBI" id="CHEBI:43474"/>
        <dbReference type="ChEBI" id="CHEBI:48775"/>
        <dbReference type="ChEBI" id="CHEBI:456216"/>
        <dbReference type="EC" id="7.2.2.21"/>
    </reaction>
</comment>
<evidence type="ECO:0000256" key="8">
    <source>
        <dbReference type="ARBA" id="ARBA00023136"/>
    </source>
</evidence>
<dbReference type="PROSITE" id="PS00154">
    <property type="entry name" value="ATPASE_E1_E2"/>
    <property type="match status" value="1"/>
</dbReference>
<feature type="transmembrane region" description="Helical" evidence="11">
    <location>
        <begin position="567"/>
        <end position="587"/>
    </location>
</feature>
<evidence type="ECO:0000256" key="10">
    <source>
        <dbReference type="ARBA" id="ARBA00049338"/>
    </source>
</evidence>
<dbReference type="InterPro" id="IPR018303">
    <property type="entry name" value="ATPase_P-typ_P_site"/>
</dbReference>
<dbReference type="CDD" id="cd02079">
    <property type="entry name" value="P-type_ATPase_HM"/>
    <property type="match status" value="1"/>
</dbReference>
<dbReference type="SFLD" id="SFLDS00003">
    <property type="entry name" value="Haloacid_Dehalogenase"/>
    <property type="match status" value="1"/>
</dbReference>
<dbReference type="NCBIfam" id="TIGR01525">
    <property type="entry name" value="ATPase-IB_hvy"/>
    <property type="match status" value="1"/>
</dbReference>
<dbReference type="RefSeq" id="WP_320325413.1">
    <property type="nucleotide sequence ID" value="NZ_JALBUS010000005.1"/>
</dbReference>
<evidence type="ECO:0000256" key="1">
    <source>
        <dbReference type="ARBA" id="ARBA00004141"/>
    </source>
</evidence>
<gene>
    <name evidence="13" type="ORF">MOZ64_04590</name>
</gene>
<feature type="transmembrane region" description="Helical" evidence="11">
    <location>
        <begin position="258"/>
        <end position="278"/>
    </location>
</feature>
<dbReference type="InterPro" id="IPR027256">
    <property type="entry name" value="P-typ_ATPase_IB"/>
</dbReference>
<proteinExistence type="inferred from homology"/>
<dbReference type="InterPro" id="IPR023299">
    <property type="entry name" value="ATPase_P-typ_cyto_dom_N"/>
</dbReference>
<dbReference type="InterPro" id="IPR023298">
    <property type="entry name" value="ATPase_P-typ_TM_dom_sf"/>
</dbReference>
<dbReference type="InterPro" id="IPR008250">
    <property type="entry name" value="ATPase_P-typ_transduc_dom_A_sf"/>
</dbReference>
<evidence type="ECO:0000259" key="12">
    <source>
        <dbReference type="Pfam" id="PF00122"/>
    </source>
</evidence>
<dbReference type="InterPro" id="IPR059000">
    <property type="entry name" value="ATPase_P-type_domA"/>
</dbReference>
<feature type="transmembrane region" description="Helical" evidence="11">
    <location>
        <begin position="12"/>
        <end position="29"/>
    </location>
</feature>
<evidence type="ECO:0000256" key="9">
    <source>
        <dbReference type="ARBA" id="ARBA00039103"/>
    </source>
</evidence>
<dbReference type="EC" id="7.2.2.21" evidence="9"/>
<dbReference type="EMBL" id="JALBUS010000005">
    <property type="protein sequence ID" value="MDX8417118.1"/>
    <property type="molecule type" value="Genomic_DNA"/>
</dbReference>
<keyword evidence="11" id="KW-1003">Cell membrane</keyword>
<dbReference type="Pfam" id="PF00702">
    <property type="entry name" value="Hydrolase"/>
    <property type="match status" value="1"/>
</dbReference>
<dbReference type="InterPro" id="IPR044492">
    <property type="entry name" value="P_typ_ATPase_HD_dom"/>
</dbReference>
<dbReference type="InterPro" id="IPR023214">
    <property type="entry name" value="HAD_sf"/>
</dbReference>
<dbReference type="PRINTS" id="PR00119">
    <property type="entry name" value="CATATPASE"/>
</dbReference>
<dbReference type="NCBIfam" id="TIGR01494">
    <property type="entry name" value="ATPase_P-type"/>
    <property type="match status" value="1"/>
</dbReference>
<keyword evidence="3" id="KW-0104">Cadmium</keyword>
<keyword evidence="14" id="KW-1185">Reference proteome</keyword>
<dbReference type="InterPro" id="IPR051014">
    <property type="entry name" value="Cation_Transport_ATPase_IB"/>
</dbReference>
<comment type="similarity">
    <text evidence="2 11">Belongs to the cation transport ATPase (P-type) (TC 3.A.3) family. Type IB subfamily.</text>
</comment>
<name>A0ABU4WMX0_9FIRM</name>
<evidence type="ECO:0000313" key="13">
    <source>
        <dbReference type="EMBL" id="MDX8417118.1"/>
    </source>
</evidence>
<dbReference type="PANTHER" id="PTHR48085:SF5">
    <property type="entry name" value="CADMIUM_ZINC-TRANSPORTING ATPASE HMA4-RELATED"/>
    <property type="match status" value="1"/>
</dbReference>
<evidence type="ECO:0000256" key="11">
    <source>
        <dbReference type="RuleBase" id="RU362081"/>
    </source>
</evidence>
<evidence type="ECO:0000256" key="6">
    <source>
        <dbReference type="ARBA" id="ARBA00022967"/>
    </source>
</evidence>
<accession>A0ABU4WMX0</accession>
<reference evidence="13 14" key="1">
    <citation type="submission" date="2022-03" db="EMBL/GenBank/DDBJ databases">
        <title>Novel taxa within the pig intestine.</title>
        <authorList>
            <person name="Wylensek D."/>
            <person name="Bishof K."/>
            <person name="Afrizal A."/>
            <person name="Clavel T."/>
        </authorList>
    </citation>
    <scope>NUCLEOTIDE SEQUENCE [LARGE SCALE GENOMIC DNA]</scope>
    <source>
        <strain evidence="13 14">Cla-KB-P134</strain>
    </source>
</reference>
<dbReference type="SFLD" id="SFLDF00027">
    <property type="entry name" value="p-type_atpase"/>
    <property type="match status" value="1"/>
</dbReference>
<dbReference type="Gene3D" id="3.40.1110.10">
    <property type="entry name" value="Calcium-transporting ATPase, cytoplasmic domain N"/>
    <property type="match status" value="1"/>
</dbReference>
<feature type="transmembrane region" description="Helical" evidence="11">
    <location>
        <begin position="593"/>
        <end position="612"/>
    </location>
</feature>
<feature type="transmembrane region" description="Helical" evidence="11">
    <location>
        <begin position="234"/>
        <end position="252"/>
    </location>
</feature>
<comment type="subcellular location">
    <subcellularLocation>
        <location evidence="11">Cell membrane</location>
    </subcellularLocation>
    <subcellularLocation>
        <location evidence="1">Membrane</location>
        <topology evidence="1">Multi-pass membrane protein</topology>
    </subcellularLocation>
</comment>
<evidence type="ECO:0000256" key="5">
    <source>
        <dbReference type="ARBA" id="ARBA00022723"/>
    </source>
</evidence>
<feature type="transmembrane region" description="Helical" evidence="11">
    <location>
        <begin position="35"/>
        <end position="56"/>
    </location>
</feature>
<evidence type="ECO:0000313" key="14">
    <source>
        <dbReference type="Proteomes" id="UP001285244"/>
    </source>
</evidence>
<evidence type="ECO:0000256" key="7">
    <source>
        <dbReference type="ARBA" id="ARBA00022989"/>
    </source>
</evidence>
<dbReference type="SUPFAM" id="SSF81653">
    <property type="entry name" value="Calcium ATPase, transduction domain A"/>
    <property type="match status" value="1"/>
</dbReference>
<keyword evidence="7 11" id="KW-1133">Transmembrane helix</keyword>
<dbReference type="Gene3D" id="2.70.150.10">
    <property type="entry name" value="Calcium-transporting ATPase, cytoplasmic transduction domain A"/>
    <property type="match status" value="1"/>
</dbReference>
<evidence type="ECO:0000256" key="4">
    <source>
        <dbReference type="ARBA" id="ARBA00022692"/>
    </source>
</evidence>
<keyword evidence="11" id="KW-0067">ATP-binding</keyword>
<dbReference type="Gene3D" id="3.40.50.1000">
    <property type="entry name" value="HAD superfamily/HAD-like"/>
    <property type="match status" value="1"/>
</dbReference>
<evidence type="ECO:0000256" key="2">
    <source>
        <dbReference type="ARBA" id="ARBA00006024"/>
    </source>
</evidence>
<dbReference type="InterPro" id="IPR001757">
    <property type="entry name" value="P_typ_ATPase"/>
</dbReference>